<feature type="compositionally biased region" description="Low complexity" evidence="4">
    <location>
        <begin position="84"/>
        <end position="106"/>
    </location>
</feature>
<proteinExistence type="predicted"/>
<evidence type="ECO:0000313" key="7">
    <source>
        <dbReference type="Proteomes" id="UP001595891"/>
    </source>
</evidence>
<reference evidence="7" key="1">
    <citation type="journal article" date="2019" name="Int. J. Syst. Evol. Microbiol.">
        <title>The Global Catalogue of Microorganisms (GCM) 10K type strain sequencing project: providing services to taxonomists for standard genome sequencing and annotation.</title>
        <authorList>
            <consortium name="The Broad Institute Genomics Platform"/>
            <consortium name="The Broad Institute Genome Sequencing Center for Infectious Disease"/>
            <person name="Wu L."/>
            <person name="Ma J."/>
        </authorList>
    </citation>
    <scope>NUCLEOTIDE SEQUENCE [LARGE SCALE GENOMIC DNA]</scope>
    <source>
        <strain evidence="7">CCUG 49560</strain>
    </source>
</reference>
<evidence type="ECO:0000256" key="4">
    <source>
        <dbReference type="SAM" id="MobiDB-lite"/>
    </source>
</evidence>
<evidence type="ECO:0000313" key="6">
    <source>
        <dbReference type="EMBL" id="MFC4592114.1"/>
    </source>
</evidence>
<comment type="cofactor">
    <cofactor evidence="1">
        <name>FAD</name>
        <dbReference type="ChEBI" id="CHEBI:57692"/>
    </cofactor>
</comment>
<dbReference type="InterPro" id="IPR002938">
    <property type="entry name" value="FAD-bd"/>
</dbReference>
<dbReference type="Gene3D" id="3.40.30.120">
    <property type="match status" value="1"/>
</dbReference>
<evidence type="ECO:0000259" key="5">
    <source>
        <dbReference type="Pfam" id="PF01494"/>
    </source>
</evidence>
<name>A0ABV9ETF1_9ACTN</name>
<dbReference type="RefSeq" id="WP_262847930.1">
    <property type="nucleotide sequence ID" value="NZ_JANZYP010000068.1"/>
</dbReference>
<evidence type="ECO:0000256" key="1">
    <source>
        <dbReference type="ARBA" id="ARBA00001974"/>
    </source>
</evidence>
<keyword evidence="2" id="KW-0285">Flavoprotein</keyword>
<accession>A0ABV9ETF1</accession>
<sequence>MSYDADVVVAGGGPVGLMLACELAIHGVSVVVLERLTEIDPTIKAGALTTPSVEALYRRGLLPALEEAQKLNLEQFAAFMRQRQGAASAPGAAEGPSGREGSQGAPAGPPKAPKTPPRFAGHFAGIMLSGDRLDAADPDLTGHGPADAIGLVSQQQVETMLAERAGKLGVEVRRGVEVTGLDADADGVTVTTSEGMVRGRWLAGCDGGRSVVRKLTGFEFPGTEPEITAYQAIAEMEGSQDLLPGWRATPTGVYAHGPVPGRILTVRFTGPRADRDTPVSNDELQESIRYVTGVDVTVTGIRSATRFTDNARQAATYRIGRVLLAGDAAHVHSPFGGQGLNLGIGDAVNLGWKLAATVRGWAPEGLLDTYTTERHPIGAWVLDWTRAQIALMRPDPRARALRSVVNDLIETVTGTTYFAKRISGVWQRYELGGGHPLTGASVPDLELADGSKLAEHLQDGLAVLLDPAGAAREVAAGYEDRLKTLTLGCPDRPELSGLFVRPDGFIAWAAGGTLGDGDILDGGEAQDGTGGTGVPGAAGEVDLGSLEKALLTWLGSPA</sequence>
<dbReference type="InterPro" id="IPR036188">
    <property type="entry name" value="FAD/NAD-bd_sf"/>
</dbReference>
<evidence type="ECO:0000256" key="2">
    <source>
        <dbReference type="ARBA" id="ARBA00022630"/>
    </source>
</evidence>
<dbReference type="PANTHER" id="PTHR43004:SF19">
    <property type="entry name" value="BINDING MONOOXYGENASE, PUTATIVE (JCVI)-RELATED"/>
    <property type="match status" value="1"/>
</dbReference>
<keyword evidence="7" id="KW-1185">Reference proteome</keyword>
<evidence type="ECO:0000256" key="3">
    <source>
        <dbReference type="ARBA" id="ARBA00022827"/>
    </source>
</evidence>
<dbReference type="Gene3D" id="3.30.70.2450">
    <property type="match status" value="1"/>
</dbReference>
<protein>
    <submittedName>
        <fullName evidence="6">FAD-dependent oxidoreductase</fullName>
    </submittedName>
</protein>
<gene>
    <name evidence="6" type="ORF">ACFO8L_38915</name>
</gene>
<dbReference type="PRINTS" id="PR00420">
    <property type="entry name" value="RNGMNOXGNASE"/>
</dbReference>
<feature type="compositionally biased region" description="Pro residues" evidence="4">
    <location>
        <begin position="107"/>
        <end position="116"/>
    </location>
</feature>
<organism evidence="6 7">
    <name type="scientific">Sphaerisporangium corydalis</name>
    <dbReference type="NCBI Taxonomy" id="1441875"/>
    <lineage>
        <taxon>Bacteria</taxon>
        <taxon>Bacillati</taxon>
        <taxon>Actinomycetota</taxon>
        <taxon>Actinomycetes</taxon>
        <taxon>Streptosporangiales</taxon>
        <taxon>Streptosporangiaceae</taxon>
        <taxon>Sphaerisporangium</taxon>
    </lineage>
</organism>
<dbReference type="Pfam" id="PF01494">
    <property type="entry name" value="FAD_binding_3"/>
    <property type="match status" value="1"/>
</dbReference>
<dbReference type="Gene3D" id="3.50.50.60">
    <property type="entry name" value="FAD/NAD(P)-binding domain"/>
    <property type="match status" value="1"/>
</dbReference>
<feature type="region of interest" description="Disordered" evidence="4">
    <location>
        <begin position="84"/>
        <end position="121"/>
    </location>
</feature>
<keyword evidence="3" id="KW-0274">FAD</keyword>
<dbReference type="InterPro" id="IPR050641">
    <property type="entry name" value="RIFMO-like"/>
</dbReference>
<dbReference type="EMBL" id="JBHSFN010000042">
    <property type="protein sequence ID" value="MFC4592114.1"/>
    <property type="molecule type" value="Genomic_DNA"/>
</dbReference>
<comment type="caution">
    <text evidence="6">The sequence shown here is derived from an EMBL/GenBank/DDBJ whole genome shotgun (WGS) entry which is preliminary data.</text>
</comment>
<dbReference type="Pfam" id="PF21274">
    <property type="entry name" value="Rng_hyd_C"/>
    <property type="match status" value="1"/>
</dbReference>
<dbReference type="Proteomes" id="UP001595891">
    <property type="component" value="Unassembled WGS sequence"/>
</dbReference>
<feature type="domain" description="FAD-binding" evidence="5">
    <location>
        <begin position="5"/>
        <end position="384"/>
    </location>
</feature>
<dbReference type="PANTHER" id="PTHR43004">
    <property type="entry name" value="TRK SYSTEM POTASSIUM UPTAKE PROTEIN"/>
    <property type="match status" value="1"/>
</dbReference>
<dbReference type="SUPFAM" id="SSF51905">
    <property type="entry name" value="FAD/NAD(P)-binding domain"/>
    <property type="match status" value="1"/>
</dbReference>